<gene>
    <name evidence="1" type="ORF">U2F25_33825</name>
</gene>
<dbReference type="EMBL" id="JAXOTQ010000072">
    <property type="protein sequence ID" value="MDZ5494368.1"/>
    <property type="molecule type" value="Genomic_DNA"/>
</dbReference>
<reference evidence="1 2" key="1">
    <citation type="submission" date="2023-12" db="EMBL/GenBank/DDBJ databases">
        <title>Micromonospora sp. nov., isolated from Atacama Desert.</title>
        <authorList>
            <person name="Carro L."/>
            <person name="Golinska P."/>
            <person name="Klenk H.-P."/>
            <person name="Goodfellow M."/>
        </authorList>
    </citation>
    <scope>NUCLEOTIDE SEQUENCE [LARGE SCALE GENOMIC DNA]</scope>
    <source>
        <strain evidence="1 2">4G53</strain>
    </source>
</reference>
<name>A0ABU5JP20_9ACTN</name>
<sequence length="125" mass="14114">MPHNDYRAIDFRPALAAGWRVFYMDDAGKVTSLPVVGWLVMEQAPISADGRDAHSDVPVENRDRLVVAGVHRDGWASHVVPANWHAEPWLVRGPDLPDPDRSQIRAEKERREEAALTKPLEDDEE</sequence>
<accession>A0ABU5JP20</accession>
<organism evidence="1 2">
    <name type="scientific">Micromonospora sicca</name>
    <dbReference type="NCBI Taxonomy" id="2202420"/>
    <lineage>
        <taxon>Bacteria</taxon>
        <taxon>Bacillati</taxon>
        <taxon>Actinomycetota</taxon>
        <taxon>Actinomycetes</taxon>
        <taxon>Micromonosporales</taxon>
        <taxon>Micromonosporaceae</taxon>
        <taxon>Micromonospora</taxon>
    </lineage>
</organism>
<keyword evidence="2" id="KW-1185">Reference proteome</keyword>
<evidence type="ECO:0000313" key="1">
    <source>
        <dbReference type="EMBL" id="MDZ5494368.1"/>
    </source>
</evidence>
<proteinExistence type="predicted"/>
<comment type="caution">
    <text evidence="1">The sequence shown here is derived from an EMBL/GenBank/DDBJ whole genome shotgun (WGS) entry which is preliminary data.</text>
</comment>
<evidence type="ECO:0000313" key="2">
    <source>
        <dbReference type="Proteomes" id="UP001290101"/>
    </source>
</evidence>
<dbReference type="Proteomes" id="UP001290101">
    <property type="component" value="Unassembled WGS sequence"/>
</dbReference>
<protein>
    <submittedName>
        <fullName evidence="1">Uncharacterized protein</fullName>
    </submittedName>
</protein>
<dbReference type="RefSeq" id="WP_322443835.1">
    <property type="nucleotide sequence ID" value="NZ_JAXOTQ010000072.1"/>
</dbReference>